<proteinExistence type="predicted"/>
<feature type="coiled-coil region" evidence="1">
    <location>
        <begin position="13"/>
        <end position="61"/>
    </location>
</feature>
<keyword evidence="1" id="KW-0175">Coiled coil</keyword>
<organism evidence="2 3">
    <name type="scientific">Thioalkalivibrio nitratireducens (strain DSM 14787 / UNIQEM 213 / ALEN2)</name>
    <dbReference type="NCBI Taxonomy" id="1255043"/>
    <lineage>
        <taxon>Bacteria</taxon>
        <taxon>Pseudomonadati</taxon>
        <taxon>Pseudomonadota</taxon>
        <taxon>Gammaproteobacteria</taxon>
        <taxon>Chromatiales</taxon>
        <taxon>Ectothiorhodospiraceae</taxon>
        <taxon>Thioalkalivibrio</taxon>
    </lineage>
</organism>
<accession>L0DUQ9</accession>
<dbReference type="Proteomes" id="UP000010809">
    <property type="component" value="Chromosome"/>
</dbReference>
<gene>
    <name evidence="2" type="ordered locus">TVNIR_1058</name>
</gene>
<dbReference type="KEGG" id="tni:TVNIR_1058"/>
<evidence type="ECO:0008006" key="4">
    <source>
        <dbReference type="Google" id="ProtNLM"/>
    </source>
</evidence>
<evidence type="ECO:0000256" key="1">
    <source>
        <dbReference type="SAM" id="Coils"/>
    </source>
</evidence>
<keyword evidence="3" id="KW-1185">Reference proteome</keyword>
<dbReference type="HOGENOM" id="CLU_175555_0_0_6"/>
<evidence type="ECO:0000313" key="3">
    <source>
        <dbReference type="Proteomes" id="UP000010809"/>
    </source>
</evidence>
<dbReference type="STRING" id="1255043.TVNIR_1058"/>
<dbReference type="EMBL" id="CP003989">
    <property type="protein sequence ID" value="AGA32742.1"/>
    <property type="molecule type" value="Genomic_DNA"/>
</dbReference>
<dbReference type="AlphaFoldDB" id="L0DUQ9"/>
<name>L0DUQ9_THIND</name>
<dbReference type="PATRIC" id="fig|1255043.3.peg.1065"/>
<evidence type="ECO:0000313" key="2">
    <source>
        <dbReference type="EMBL" id="AGA32742.1"/>
    </source>
</evidence>
<sequence>MDTTHPTEVDTAVDRLEKAVALLADRYEALYEENQLLHEQLRQLRAERSAAKERTEQVRHRVEGMISRLRTMEHPE</sequence>
<protein>
    <recommendedName>
        <fullName evidence="4">TIGR02449 family protein</fullName>
    </recommendedName>
</protein>
<reference evidence="2" key="1">
    <citation type="submission" date="2015-12" db="EMBL/GenBank/DDBJ databases">
        <authorList>
            <person name="Tikhonova T.V."/>
            <person name="Pavlov A.R."/>
            <person name="Beletsky A.V."/>
            <person name="Mardanov A.V."/>
            <person name="Sorokin D.Y."/>
            <person name="Ravin N.V."/>
            <person name="Popov V.O."/>
        </authorList>
    </citation>
    <scope>NUCLEOTIDE SEQUENCE</scope>
    <source>
        <strain evidence="2">DSM 14787</strain>
    </source>
</reference>
<dbReference type="RefSeq" id="WP_015257882.1">
    <property type="nucleotide sequence ID" value="NC_019902.2"/>
</dbReference>
<dbReference type="OrthoDB" id="6120894at2"/>